<dbReference type="NCBIfam" id="TIGR01849">
    <property type="entry name" value="PHB_depoly_PhaZ"/>
    <property type="match status" value="1"/>
</dbReference>
<accession>A0A2N7WGC7</accession>
<evidence type="ECO:0000259" key="1">
    <source>
        <dbReference type="Pfam" id="PF06850"/>
    </source>
</evidence>
<name>A0A2N7WGC7_9BURK</name>
<dbReference type="PANTHER" id="PTHR36837:SF4">
    <property type="entry name" value="BLR0908 PROTEIN"/>
    <property type="match status" value="1"/>
</dbReference>
<gene>
    <name evidence="2" type="ORF">C0Z19_01935</name>
</gene>
<dbReference type="PANTHER" id="PTHR36837">
    <property type="entry name" value="POLY(3-HYDROXYALKANOATE) POLYMERASE SUBUNIT PHAC"/>
    <property type="match status" value="1"/>
</dbReference>
<comment type="caution">
    <text evidence="2">The sequence shown here is derived from an EMBL/GenBank/DDBJ whole genome shotgun (WGS) entry which is preliminary data.</text>
</comment>
<dbReference type="PIRSF" id="PIRSF020818">
    <property type="entry name" value="PHB_depoly_PhaZ"/>
    <property type="match status" value="1"/>
</dbReference>
<dbReference type="RefSeq" id="WP_102608077.1">
    <property type="nucleotide sequence ID" value="NZ_CADIKD010000006.1"/>
</dbReference>
<dbReference type="InterPro" id="IPR029058">
    <property type="entry name" value="AB_hydrolase_fold"/>
</dbReference>
<dbReference type="Proteomes" id="UP000235347">
    <property type="component" value="Unassembled WGS sequence"/>
</dbReference>
<dbReference type="Pfam" id="PF06850">
    <property type="entry name" value="PHB_depo_C"/>
    <property type="match status" value="1"/>
</dbReference>
<dbReference type="InterPro" id="IPR009656">
    <property type="entry name" value="PHB_depo_C"/>
</dbReference>
<evidence type="ECO:0000313" key="3">
    <source>
        <dbReference type="Proteomes" id="UP000235347"/>
    </source>
</evidence>
<dbReference type="InterPro" id="IPR051321">
    <property type="entry name" value="PHA/PHB_synthase"/>
</dbReference>
<proteinExistence type="predicted"/>
<evidence type="ECO:0000313" key="2">
    <source>
        <dbReference type="EMBL" id="PMS28488.1"/>
    </source>
</evidence>
<protein>
    <submittedName>
        <fullName evidence="2">Polyhydroxyalkanoate depolymerase</fullName>
    </submittedName>
</protein>
<keyword evidence="3" id="KW-1185">Reference proteome</keyword>
<sequence length="437" mass="49023">MPYSLYELNKSLWAPVLPWLQAAANFFEILDDAPFAQPARRFAAGCDLLVRLCKRYTKPAFGLSETVVDGRRVEVTETLALALPFCRLLHFERASACRHPIALVVAPLSGHHATLLRDTVRTMLPDFDVYVTDWVDAREVPLSEGAFRLDDYVEYVQEFIRLLGPDVHVVSVCQSTVPVLGAVSLMAAGGEATPRSVTLMGGPIDARCDPTAVNELAVNRPLEWFERELIDTVCAGYAGKGRKVYPGFMQHAAFVAMNSERHLRSHARYCSAVAAGDGEAAEAHRRFYDEYNAVLDMAAEYYLETVRVVFQEFSLARGEWHVFGELVRPDALANTALITVEGERDDICGRGQTHAAHDLCTSIHASDKHRLTGPACGHYGIFSGHVWRSVIYPQLRDLIYRYDACAWSACIDAYARRAWGARRRNRSMYPYFRLGRR</sequence>
<feature type="domain" description="PHB de-polymerase C-terminal" evidence="1">
    <location>
        <begin position="201"/>
        <end position="402"/>
    </location>
</feature>
<dbReference type="SUPFAM" id="SSF53474">
    <property type="entry name" value="alpha/beta-Hydrolases"/>
    <property type="match status" value="1"/>
</dbReference>
<dbReference type="AlphaFoldDB" id="A0A2N7WGC7"/>
<dbReference type="InterPro" id="IPR010915">
    <property type="entry name" value="PHB_depoly_PhaZ"/>
</dbReference>
<organism evidence="2 3">
    <name type="scientific">Trinickia soli</name>
    <dbReference type="NCBI Taxonomy" id="380675"/>
    <lineage>
        <taxon>Bacteria</taxon>
        <taxon>Pseudomonadati</taxon>
        <taxon>Pseudomonadota</taxon>
        <taxon>Betaproteobacteria</taxon>
        <taxon>Burkholderiales</taxon>
        <taxon>Burkholderiaceae</taxon>
        <taxon>Trinickia</taxon>
    </lineage>
</organism>
<dbReference type="EMBL" id="PNYB01000001">
    <property type="protein sequence ID" value="PMS28488.1"/>
    <property type="molecule type" value="Genomic_DNA"/>
</dbReference>
<reference evidence="2 3" key="1">
    <citation type="submission" date="2018-01" db="EMBL/GenBank/DDBJ databases">
        <title>Whole genome analyses suggest that Burkholderia sensu lato contains two further novel genera in the rhizoxinica-symbiotica group Mycetohabitans gen. nov., and Trinickia gen. nov.: implications for the evolution of diazotrophy and nodulation in the Burkholderiaceae.</title>
        <authorList>
            <person name="Estrada-de los Santos P."/>
            <person name="Palmer M."/>
            <person name="Chavez-Ramirez B."/>
            <person name="Beukes C."/>
            <person name="Steenkamp E.T."/>
            <person name="Hirsch A.M."/>
            <person name="Manyaka P."/>
            <person name="Maluk M."/>
            <person name="Lafos M."/>
            <person name="Crook M."/>
            <person name="Gross E."/>
            <person name="Simon M.F."/>
            <person name="Bueno dos Reis Junior F."/>
            <person name="Poole P.S."/>
            <person name="Venter S.N."/>
            <person name="James E.K."/>
        </authorList>
    </citation>
    <scope>NUCLEOTIDE SEQUENCE [LARGE SCALE GENOMIC DNA]</scope>
    <source>
        <strain evidence="2 3">GP25-8</strain>
    </source>
</reference>